<evidence type="ECO:0000256" key="4">
    <source>
        <dbReference type="ARBA" id="ARBA00022692"/>
    </source>
</evidence>
<dbReference type="Gene3D" id="3.30.2010.10">
    <property type="entry name" value="Metalloproteases ('zincins'), catalytic domain"/>
    <property type="match status" value="1"/>
</dbReference>
<dbReference type="OrthoDB" id="15218at2"/>
<keyword evidence="5" id="KW-0479">Metal-binding</keyword>
<evidence type="ECO:0000259" key="13">
    <source>
        <dbReference type="Pfam" id="PF01435"/>
    </source>
</evidence>
<evidence type="ECO:0000256" key="3">
    <source>
        <dbReference type="ARBA" id="ARBA00022670"/>
    </source>
</evidence>
<dbReference type="AlphaFoldDB" id="A0A2P8DPQ2"/>
<evidence type="ECO:0000313" key="15">
    <source>
        <dbReference type="Proteomes" id="UP000243528"/>
    </source>
</evidence>
<keyword evidence="2" id="KW-1003">Cell membrane</keyword>
<dbReference type="InterPro" id="IPR001915">
    <property type="entry name" value="Peptidase_M48"/>
</dbReference>
<dbReference type="CDD" id="cd07327">
    <property type="entry name" value="M48B_HtpX_like"/>
    <property type="match status" value="1"/>
</dbReference>
<dbReference type="GO" id="GO:0004222">
    <property type="term" value="F:metalloendopeptidase activity"/>
    <property type="evidence" value="ECO:0007669"/>
    <property type="project" value="InterPro"/>
</dbReference>
<dbReference type="Pfam" id="PF01435">
    <property type="entry name" value="Peptidase_M48"/>
    <property type="match status" value="1"/>
</dbReference>
<feature type="transmembrane region" description="Helical" evidence="12">
    <location>
        <begin position="142"/>
        <end position="163"/>
    </location>
</feature>
<gene>
    <name evidence="14" type="ORF">CLV30_118110</name>
</gene>
<keyword evidence="7 11" id="KW-0862">Zinc</keyword>
<keyword evidence="4 12" id="KW-0812">Transmembrane</keyword>
<name>A0A2P8DPQ2_9ACTN</name>
<feature type="domain" description="Peptidase M48" evidence="13">
    <location>
        <begin position="65"/>
        <end position="276"/>
    </location>
</feature>
<comment type="caution">
    <text evidence="14">The sequence shown here is derived from an EMBL/GenBank/DDBJ whole genome shotgun (WGS) entry which is preliminary data.</text>
</comment>
<dbReference type="PANTHER" id="PTHR43221:SF1">
    <property type="entry name" value="PROTEASE HTPX"/>
    <property type="match status" value="1"/>
</dbReference>
<evidence type="ECO:0000256" key="8">
    <source>
        <dbReference type="ARBA" id="ARBA00022989"/>
    </source>
</evidence>
<evidence type="ECO:0000256" key="10">
    <source>
        <dbReference type="ARBA" id="ARBA00023136"/>
    </source>
</evidence>
<organism evidence="14 15">
    <name type="scientific">Haloactinopolyspora alba</name>
    <dbReference type="NCBI Taxonomy" id="648780"/>
    <lineage>
        <taxon>Bacteria</taxon>
        <taxon>Bacillati</taxon>
        <taxon>Actinomycetota</taxon>
        <taxon>Actinomycetes</taxon>
        <taxon>Jiangellales</taxon>
        <taxon>Jiangellaceae</taxon>
        <taxon>Haloactinopolyspora</taxon>
    </lineage>
</organism>
<evidence type="ECO:0000256" key="6">
    <source>
        <dbReference type="ARBA" id="ARBA00022801"/>
    </source>
</evidence>
<evidence type="ECO:0000256" key="1">
    <source>
        <dbReference type="ARBA" id="ARBA00004651"/>
    </source>
</evidence>
<dbReference type="InterPro" id="IPR050083">
    <property type="entry name" value="HtpX_protease"/>
</dbReference>
<dbReference type="GO" id="GO:0046872">
    <property type="term" value="F:metal ion binding"/>
    <property type="evidence" value="ECO:0007669"/>
    <property type="project" value="UniProtKB-KW"/>
</dbReference>
<dbReference type="GO" id="GO:0006508">
    <property type="term" value="P:proteolysis"/>
    <property type="evidence" value="ECO:0007669"/>
    <property type="project" value="UniProtKB-KW"/>
</dbReference>
<evidence type="ECO:0000313" key="14">
    <source>
        <dbReference type="EMBL" id="PSK99205.1"/>
    </source>
</evidence>
<dbReference type="GO" id="GO:0005886">
    <property type="term" value="C:plasma membrane"/>
    <property type="evidence" value="ECO:0007669"/>
    <property type="project" value="UniProtKB-SubCell"/>
</dbReference>
<comment type="subcellular location">
    <subcellularLocation>
        <location evidence="1">Cell membrane</location>
        <topology evidence="1">Multi-pass membrane protein</topology>
    </subcellularLocation>
</comment>
<proteinExistence type="inferred from homology"/>
<evidence type="ECO:0000256" key="12">
    <source>
        <dbReference type="SAM" id="Phobius"/>
    </source>
</evidence>
<evidence type="ECO:0000256" key="5">
    <source>
        <dbReference type="ARBA" id="ARBA00022723"/>
    </source>
</evidence>
<protein>
    <submittedName>
        <fullName evidence="14">Heat shock protein</fullName>
    </submittedName>
</protein>
<dbReference type="EMBL" id="PYGE01000018">
    <property type="protein sequence ID" value="PSK99205.1"/>
    <property type="molecule type" value="Genomic_DNA"/>
</dbReference>
<evidence type="ECO:0000256" key="11">
    <source>
        <dbReference type="RuleBase" id="RU003983"/>
    </source>
</evidence>
<keyword evidence="6 11" id="KW-0378">Hydrolase</keyword>
<keyword evidence="8 12" id="KW-1133">Transmembrane helix</keyword>
<keyword evidence="10 12" id="KW-0472">Membrane</keyword>
<keyword evidence="15" id="KW-1185">Reference proteome</keyword>
<keyword evidence="14" id="KW-0346">Stress response</keyword>
<keyword evidence="9 11" id="KW-0482">Metalloprotease</keyword>
<sequence>MHRNRMRAVALLGAVSVGAMALAVPWGWPGIVLAVLAVSAVLGCVCLRGDVIVLRAMRAYPVGEAEQPALYRAVRELSVAARVPMPTIHVSPTRAVNSFAVGRRPARAAVCCTEGALALFDERELRAVVGHELAHIRRRDTLVGAAVAVVASLVMAPTGANAFAPGPGRAGPGRAARLLLVVLAPLAAGIVRAGVGSRREYDADADAARITGDPLGLASALRQVDHSTRRLVLPPERQIVAMSHLMLATPVHRAGVARLFGTHPPMAERVARLEQRAGYRR</sequence>
<keyword evidence="3 11" id="KW-0645">Protease</keyword>
<dbReference type="PANTHER" id="PTHR43221">
    <property type="entry name" value="PROTEASE HTPX"/>
    <property type="match status" value="1"/>
</dbReference>
<comment type="similarity">
    <text evidence="11">Belongs to the peptidase M48 family.</text>
</comment>
<evidence type="ECO:0000256" key="7">
    <source>
        <dbReference type="ARBA" id="ARBA00022833"/>
    </source>
</evidence>
<dbReference type="Proteomes" id="UP000243528">
    <property type="component" value="Unassembled WGS sequence"/>
</dbReference>
<feature type="transmembrane region" description="Helical" evidence="12">
    <location>
        <begin position="175"/>
        <end position="195"/>
    </location>
</feature>
<reference evidence="14 15" key="1">
    <citation type="submission" date="2018-03" db="EMBL/GenBank/DDBJ databases">
        <title>Genomic Encyclopedia of Archaeal and Bacterial Type Strains, Phase II (KMG-II): from individual species to whole genera.</title>
        <authorList>
            <person name="Goeker M."/>
        </authorList>
    </citation>
    <scope>NUCLEOTIDE SEQUENCE [LARGE SCALE GENOMIC DNA]</scope>
    <source>
        <strain evidence="14 15">DSM 45211</strain>
    </source>
</reference>
<evidence type="ECO:0000256" key="9">
    <source>
        <dbReference type="ARBA" id="ARBA00023049"/>
    </source>
</evidence>
<accession>A0A2P8DPQ2</accession>
<feature type="transmembrane region" description="Helical" evidence="12">
    <location>
        <begin position="31"/>
        <end position="49"/>
    </location>
</feature>
<evidence type="ECO:0000256" key="2">
    <source>
        <dbReference type="ARBA" id="ARBA00022475"/>
    </source>
</evidence>
<comment type="cofactor">
    <cofactor evidence="11">
        <name>Zn(2+)</name>
        <dbReference type="ChEBI" id="CHEBI:29105"/>
    </cofactor>
    <text evidence="11">Binds 1 zinc ion per subunit.</text>
</comment>